<dbReference type="Proteomes" id="UP000257109">
    <property type="component" value="Unassembled WGS sequence"/>
</dbReference>
<dbReference type="PANTHER" id="PTHR24559">
    <property type="entry name" value="TRANSPOSON TY3-I GAG-POL POLYPROTEIN"/>
    <property type="match status" value="1"/>
</dbReference>
<protein>
    <recommendedName>
        <fullName evidence="3">Reverse transcriptase domain-containing protein</fullName>
    </recommendedName>
</protein>
<reference evidence="1" key="1">
    <citation type="submission" date="2018-05" db="EMBL/GenBank/DDBJ databases">
        <title>Draft genome of Mucuna pruriens seed.</title>
        <authorList>
            <person name="Nnadi N.E."/>
            <person name="Vos R."/>
            <person name="Hasami M.H."/>
            <person name="Devisetty U.K."/>
            <person name="Aguiy J.C."/>
        </authorList>
    </citation>
    <scope>NUCLEOTIDE SEQUENCE [LARGE SCALE GENOMIC DNA]</scope>
    <source>
        <strain evidence="1">JCA_2017</strain>
    </source>
</reference>
<dbReference type="Gene3D" id="3.30.70.270">
    <property type="match status" value="1"/>
</dbReference>
<sequence length="88" mass="9933">MDPCGHAKYQPRLSMPPFVHLLRGSPDLNRACLKDPYPLPSIDALVDGASSCRLLSFMDAYLYYNQIKMHPNDESKTAFITDEGNFLL</sequence>
<dbReference type="InterPro" id="IPR043502">
    <property type="entry name" value="DNA/RNA_pol_sf"/>
</dbReference>
<dbReference type="Gene3D" id="3.10.10.10">
    <property type="entry name" value="HIV Type 1 Reverse Transcriptase, subunit A, domain 1"/>
    <property type="match status" value="1"/>
</dbReference>
<accession>A0A371EW24</accession>
<evidence type="ECO:0000313" key="2">
    <source>
        <dbReference type="Proteomes" id="UP000257109"/>
    </source>
</evidence>
<dbReference type="PANTHER" id="PTHR24559:SF430">
    <property type="entry name" value="RNA-DIRECTED DNA POLYMERASE"/>
    <property type="match status" value="1"/>
</dbReference>
<dbReference type="SUPFAM" id="SSF56672">
    <property type="entry name" value="DNA/RNA polymerases"/>
    <property type="match status" value="1"/>
</dbReference>
<dbReference type="InterPro" id="IPR053134">
    <property type="entry name" value="RNA-dir_DNA_polymerase"/>
</dbReference>
<dbReference type="EMBL" id="QJKJ01011798">
    <property type="protein sequence ID" value="RDX70204.1"/>
    <property type="molecule type" value="Genomic_DNA"/>
</dbReference>
<dbReference type="OrthoDB" id="1928766at2759"/>
<comment type="caution">
    <text evidence="1">The sequence shown here is derived from an EMBL/GenBank/DDBJ whole genome shotgun (WGS) entry which is preliminary data.</text>
</comment>
<evidence type="ECO:0000313" key="1">
    <source>
        <dbReference type="EMBL" id="RDX70204.1"/>
    </source>
</evidence>
<dbReference type="AlphaFoldDB" id="A0A371EW24"/>
<keyword evidence="2" id="KW-1185">Reference proteome</keyword>
<organism evidence="1 2">
    <name type="scientific">Mucuna pruriens</name>
    <name type="common">Velvet bean</name>
    <name type="synonym">Dolichos pruriens</name>
    <dbReference type="NCBI Taxonomy" id="157652"/>
    <lineage>
        <taxon>Eukaryota</taxon>
        <taxon>Viridiplantae</taxon>
        <taxon>Streptophyta</taxon>
        <taxon>Embryophyta</taxon>
        <taxon>Tracheophyta</taxon>
        <taxon>Spermatophyta</taxon>
        <taxon>Magnoliopsida</taxon>
        <taxon>eudicotyledons</taxon>
        <taxon>Gunneridae</taxon>
        <taxon>Pentapetalae</taxon>
        <taxon>rosids</taxon>
        <taxon>fabids</taxon>
        <taxon>Fabales</taxon>
        <taxon>Fabaceae</taxon>
        <taxon>Papilionoideae</taxon>
        <taxon>50 kb inversion clade</taxon>
        <taxon>NPAAA clade</taxon>
        <taxon>indigoferoid/millettioid clade</taxon>
        <taxon>Phaseoleae</taxon>
        <taxon>Mucuna</taxon>
    </lineage>
</organism>
<evidence type="ECO:0008006" key="3">
    <source>
        <dbReference type="Google" id="ProtNLM"/>
    </source>
</evidence>
<gene>
    <name evidence="1" type="ORF">CR513_50578</name>
</gene>
<feature type="non-terminal residue" evidence="1">
    <location>
        <position position="1"/>
    </location>
</feature>
<proteinExistence type="predicted"/>
<dbReference type="InterPro" id="IPR043128">
    <property type="entry name" value="Rev_trsase/Diguanyl_cyclase"/>
</dbReference>
<name>A0A371EW24_MUCPR</name>